<gene>
    <name evidence="2" type="ORF">B0J12DRAFT_648479</name>
</gene>
<name>A0ABQ8GSA5_9PEZI</name>
<protein>
    <submittedName>
        <fullName evidence="2">Uncharacterized protein</fullName>
    </submittedName>
</protein>
<feature type="signal peptide" evidence="1">
    <location>
        <begin position="1"/>
        <end position="23"/>
    </location>
</feature>
<comment type="caution">
    <text evidence="2">The sequence shown here is derived from an EMBL/GenBank/DDBJ whole genome shotgun (WGS) entry which is preliminary data.</text>
</comment>
<accession>A0ABQ8GSA5</accession>
<evidence type="ECO:0000256" key="1">
    <source>
        <dbReference type="SAM" id="SignalP"/>
    </source>
</evidence>
<feature type="chain" id="PRO_5045749719" evidence="1">
    <location>
        <begin position="24"/>
        <end position="294"/>
    </location>
</feature>
<proteinExistence type="predicted"/>
<organism evidence="2 3">
    <name type="scientific">Macrophomina phaseolina</name>
    <dbReference type="NCBI Taxonomy" id="35725"/>
    <lineage>
        <taxon>Eukaryota</taxon>
        <taxon>Fungi</taxon>
        <taxon>Dikarya</taxon>
        <taxon>Ascomycota</taxon>
        <taxon>Pezizomycotina</taxon>
        <taxon>Dothideomycetes</taxon>
        <taxon>Dothideomycetes incertae sedis</taxon>
        <taxon>Botryosphaeriales</taxon>
        <taxon>Botryosphaeriaceae</taxon>
        <taxon>Macrophomina</taxon>
    </lineage>
</organism>
<reference evidence="2 3" key="1">
    <citation type="journal article" date="2021" name="Nat. Commun.">
        <title>Genetic determinants of endophytism in the Arabidopsis root mycobiome.</title>
        <authorList>
            <person name="Mesny F."/>
            <person name="Miyauchi S."/>
            <person name="Thiergart T."/>
            <person name="Pickel B."/>
            <person name="Atanasova L."/>
            <person name="Karlsson M."/>
            <person name="Huettel B."/>
            <person name="Barry K.W."/>
            <person name="Haridas S."/>
            <person name="Chen C."/>
            <person name="Bauer D."/>
            <person name="Andreopoulos W."/>
            <person name="Pangilinan J."/>
            <person name="LaButti K."/>
            <person name="Riley R."/>
            <person name="Lipzen A."/>
            <person name="Clum A."/>
            <person name="Drula E."/>
            <person name="Henrissat B."/>
            <person name="Kohler A."/>
            <person name="Grigoriev I.V."/>
            <person name="Martin F.M."/>
            <person name="Hacquard S."/>
        </authorList>
    </citation>
    <scope>NUCLEOTIDE SEQUENCE [LARGE SCALE GENOMIC DNA]</scope>
    <source>
        <strain evidence="2 3">MPI-SDFR-AT-0080</strain>
    </source>
</reference>
<dbReference type="Proteomes" id="UP000774617">
    <property type="component" value="Unassembled WGS sequence"/>
</dbReference>
<keyword evidence="3" id="KW-1185">Reference proteome</keyword>
<dbReference type="EMBL" id="JAGTJR010000004">
    <property type="protein sequence ID" value="KAH7061579.1"/>
    <property type="molecule type" value="Genomic_DNA"/>
</dbReference>
<evidence type="ECO:0000313" key="3">
    <source>
        <dbReference type="Proteomes" id="UP000774617"/>
    </source>
</evidence>
<evidence type="ECO:0000313" key="2">
    <source>
        <dbReference type="EMBL" id="KAH7061579.1"/>
    </source>
</evidence>
<keyword evidence="1" id="KW-0732">Signal</keyword>
<sequence>MMSVAALSVMLLLSCSLTPTTFGHEQPRPNFSLTELYHLQSRIFDTTIALNADVISPLLAPHIRGRVDITREFVGAELNTEYLFGLFAQLNKTKAFTLLGIPVSYTIVHFTGANDTAVSSTLMNFTSPFWTPSPAATFALEIHAWTQFDALGRVAQYDATFRHWDLFVSGALARVAAARFDNSLPAAVAYATRELARAVCGEHEAHCAGADRQYADAQACEDFLTAGVRFGEPHEMGRDTLLCRSVHAPMVALRPGVHCAHVGRSGGDMCTDALGYAERIDQGFWRESWMPPGW</sequence>